<dbReference type="GO" id="GO:0004519">
    <property type="term" value="F:endonuclease activity"/>
    <property type="evidence" value="ECO:0007669"/>
    <property type="project" value="UniProtKB-KW"/>
</dbReference>
<protein>
    <submittedName>
        <fullName evidence="1">rRNA maturation endonuclease Nob1</fullName>
    </submittedName>
</protein>
<accession>A0ABS4GU03</accession>
<organism evidence="1 2">
    <name type="scientific">Ammoniphilus resinae</name>
    <dbReference type="NCBI Taxonomy" id="861532"/>
    <lineage>
        <taxon>Bacteria</taxon>
        <taxon>Bacillati</taxon>
        <taxon>Bacillota</taxon>
        <taxon>Bacilli</taxon>
        <taxon>Bacillales</taxon>
        <taxon>Paenibacillaceae</taxon>
        <taxon>Aneurinibacillus group</taxon>
        <taxon>Ammoniphilus</taxon>
    </lineage>
</organism>
<dbReference type="Proteomes" id="UP001519343">
    <property type="component" value="Unassembled WGS sequence"/>
</dbReference>
<keyword evidence="1" id="KW-0378">Hydrolase</keyword>
<comment type="caution">
    <text evidence="1">The sequence shown here is derived from an EMBL/GenBank/DDBJ whole genome shotgun (WGS) entry which is preliminary data.</text>
</comment>
<name>A0ABS4GU03_9BACL</name>
<evidence type="ECO:0000313" key="2">
    <source>
        <dbReference type="Proteomes" id="UP001519343"/>
    </source>
</evidence>
<evidence type="ECO:0000313" key="1">
    <source>
        <dbReference type="EMBL" id="MBP1933741.1"/>
    </source>
</evidence>
<keyword evidence="2" id="KW-1185">Reference proteome</keyword>
<proteinExistence type="predicted"/>
<gene>
    <name evidence="1" type="ORF">J2Z37_003754</name>
</gene>
<keyword evidence="1" id="KW-0255">Endonuclease</keyword>
<sequence length="130" mass="14997">MKGTIDTATRKSHDVLEINKVNSQIKKKELQVERLYQELGEKVFKDPLLENLETQNFIEFQVKNIQFALNELQVMKSKVLYLKNHVQCDSCEKIVSIDTKFCPDCGRNIGDLLKSVTKMLALAEHNKNET</sequence>
<keyword evidence="1" id="KW-0540">Nuclease</keyword>
<reference evidence="1 2" key="1">
    <citation type="submission" date="2021-03" db="EMBL/GenBank/DDBJ databases">
        <title>Genomic Encyclopedia of Type Strains, Phase IV (KMG-IV): sequencing the most valuable type-strain genomes for metagenomic binning, comparative biology and taxonomic classification.</title>
        <authorList>
            <person name="Goeker M."/>
        </authorList>
    </citation>
    <scope>NUCLEOTIDE SEQUENCE [LARGE SCALE GENOMIC DNA]</scope>
    <source>
        <strain evidence="1 2">DSM 24738</strain>
    </source>
</reference>
<dbReference type="EMBL" id="JAGGKT010000013">
    <property type="protein sequence ID" value="MBP1933741.1"/>
    <property type="molecule type" value="Genomic_DNA"/>
</dbReference>